<proteinExistence type="inferred from homology"/>
<evidence type="ECO:0000313" key="4">
    <source>
        <dbReference type="EMBL" id="GAA4899539.1"/>
    </source>
</evidence>
<gene>
    <name evidence="4" type="ORF">GCM10025789_17230</name>
</gene>
<feature type="region of interest" description="Disordered" evidence="2">
    <location>
        <begin position="154"/>
        <end position="174"/>
    </location>
</feature>
<dbReference type="InterPro" id="IPR023393">
    <property type="entry name" value="START-like_dom_sf"/>
</dbReference>
<name>A0ABP9FEU6_9ACTN</name>
<accession>A0ABP9FEU6</accession>
<organism evidence="4 5">
    <name type="scientific">Tessaracoccus lubricantis</name>
    <dbReference type="NCBI Taxonomy" id="545543"/>
    <lineage>
        <taxon>Bacteria</taxon>
        <taxon>Bacillati</taxon>
        <taxon>Actinomycetota</taxon>
        <taxon>Actinomycetes</taxon>
        <taxon>Propionibacteriales</taxon>
        <taxon>Propionibacteriaceae</taxon>
        <taxon>Tessaracoccus</taxon>
    </lineage>
</organism>
<dbReference type="Gene3D" id="3.30.530.20">
    <property type="match status" value="1"/>
</dbReference>
<keyword evidence="5" id="KW-1185">Reference proteome</keyword>
<dbReference type="Proteomes" id="UP001501521">
    <property type="component" value="Unassembled WGS sequence"/>
</dbReference>
<comment type="similarity">
    <text evidence="1">Belongs to the AHA1 family.</text>
</comment>
<comment type="caution">
    <text evidence="4">The sequence shown here is derived from an EMBL/GenBank/DDBJ whole genome shotgun (WGS) entry which is preliminary data.</text>
</comment>
<dbReference type="Pfam" id="PF08327">
    <property type="entry name" value="AHSA1"/>
    <property type="match status" value="1"/>
</dbReference>
<feature type="compositionally biased region" description="Polar residues" evidence="2">
    <location>
        <begin position="165"/>
        <end position="174"/>
    </location>
</feature>
<dbReference type="EMBL" id="BAABLV010000026">
    <property type="protein sequence ID" value="GAA4899539.1"/>
    <property type="molecule type" value="Genomic_DNA"/>
</dbReference>
<dbReference type="InterPro" id="IPR013538">
    <property type="entry name" value="ASHA1/2-like_C"/>
</dbReference>
<reference evidence="5" key="1">
    <citation type="journal article" date="2019" name="Int. J. Syst. Evol. Microbiol.">
        <title>The Global Catalogue of Microorganisms (GCM) 10K type strain sequencing project: providing services to taxonomists for standard genome sequencing and annotation.</title>
        <authorList>
            <consortium name="The Broad Institute Genomics Platform"/>
            <consortium name="The Broad Institute Genome Sequencing Center for Infectious Disease"/>
            <person name="Wu L."/>
            <person name="Ma J."/>
        </authorList>
    </citation>
    <scope>NUCLEOTIDE SEQUENCE [LARGE SCALE GENOMIC DNA]</scope>
    <source>
        <strain evidence="5">JCM 19125</strain>
    </source>
</reference>
<evidence type="ECO:0000259" key="3">
    <source>
        <dbReference type="Pfam" id="PF08327"/>
    </source>
</evidence>
<evidence type="ECO:0000256" key="1">
    <source>
        <dbReference type="ARBA" id="ARBA00006817"/>
    </source>
</evidence>
<protein>
    <recommendedName>
        <fullName evidence="3">Activator of Hsp90 ATPase homologue 1/2-like C-terminal domain-containing protein</fullName>
    </recommendedName>
</protein>
<sequence>MNGNEAYGTLETIDGRPALRFTLEVPYPVERVWQAVSDPAELQEFFPGAAPWGPETGEELDLGGMTLTVHEATAPKRLAWTFADQPQSFDLAPTAEGTRLTFTHVIDDLPAAQTATGWQTYLSRLEPHLAGRPMSEEEAHRPWRAIHEGYAAKFGVDPEPGRQWADQNLPDSAR</sequence>
<dbReference type="RefSeq" id="WP_345581888.1">
    <property type="nucleotide sequence ID" value="NZ_BAABLV010000026.1"/>
</dbReference>
<evidence type="ECO:0000313" key="5">
    <source>
        <dbReference type="Proteomes" id="UP001501521"/>
    </source>
</evidence>
<feature type="domain" description="Activator of Hsp90 ATPase homologue 1/2-like C-terminal" evidence="3">
    <location>
        <begin position="27"/>
        <end position="129"/>
    </location>
</feature>
<evidence type="ECO:0000256" key="2">
    <source>
        <dbReference type="SAM" id="MobiDB-lite"/>
    </source>
</evidence>
<dbReference type="SUPFAM" id="SSF55961">
    <property type="entry name" value="Bet v1-like"/>
    <property type="match status" value="1"/>
</dbReference>